<comment type="caution">
    <text evidence="2">The sequence shown here is derived from an EMBL/GenBank/DDBJ whole genome shotgun (WGS) entry which is preliminary data.</text>
</comment>
<dbReference type="STRING" id="1824.SAMN05444423_111168"/>
<organism evidence="2 3">
    <name type="scientific">Nocardia asteroides NBRC 15531</name>
    <dbReference type="NCBI Taxonomy" id="1110697"/>
    <lineage>
        <taxon>Bacteria</taxon>
        <taxon>Bacillati</taxon>
        <taxon>Actinomycetota</taxon>
        <taxon>Actinomycetes</taxon>
        <taxon>Mycobacteriales</taxon>
        <taxon>Nocardiaceae</taxon>
        <taxon>Nocardia</taxon>
    </lineage>
</organism>
<evidence type="ECO:0000313" key="3">
    <source>
        <dbReference type="Proteomes" id="UP000017048"/>
    </source>
</evidence>
<reference evidence="2 3" key="1">
    <citation type="journal article" date="2014" name="BMC Genomics">
        <title>Genome based analysis of type-I polyketide synthase and nonribosomal peptide synthetase gene clusters in seven strains of five representative Nocardia species.</title>
        <authorList>
            <person name="Komaki H."/>
            <person name="Ichikawa N."/>
            <person name="Hosoyama A."/>
            <person name="Takahashi-Nakaguchi A."/>
            <person name="Matsuzawa T."/>
            <person name="Suzuki K."/>
            <person name="Fujita N."/>
            <person name="Gonoi T."/>
        </authorList>
    </citation>
    <scope>NUCLEOTIDE SEQUENCE [LARGE SCALE GENOMIC DNA]</scope>
    <source>
        <strain evidence="2 3">NBRC 15531</strain>
    </source>
</reference>
<gene>
    <name evidence="2" type="ORF">NCAST_01_00580</name>
</gene>
<evidence type="ECO:0000313" key="2">
    <source>
        <dbReference type="EMBL" id="GAD81490.1"/>
    </source>
</evidence>
<dbReference type="GeneID" id="91516205"/>
<proteinExistence type="predicted"/>
<dbReference type="AlphaFoldDB" id="U5E4F3"/>
<dbReference type="EMBL" id="BAFO02000001">
    <property type="protein sequence ID" value="GAD81490.1"/>
    <property type="molecule type" value="Genomic_DNA"/>
</dbReference>
<keyword evidence="1" id="KW-0732">Signal</keyword>
<dbReference type="RefSeq" id="WP_022565442.1">
    <property type="nucleotide sequence ID" value="NZ_BAFO02000001.1"/>
</dbReference>
<dbReference type="eggNOG" id="COG1840">
    <property type="taxonomic scope" value="Bacteria"/>
</dbReference>
<feature type="chain" id="PRO_5004659492" description="Lipoprotein" evidence="1">
    <location>
        <begin position="38"/>
        <end position="233"/>
    </location>
</feature>
<accession>U5E4F3</accession>
<dbReference type="Proteomes" id="UP000017048">
    <property type="component" value="Unassembled WGS sequence"/>
</dbReference>
<feature type="signal peptide" evidence="1">
    <location>
        <begin position="1"/>
        <end position="37"/>
    </location>
</feature>
<keyword evidence="3" id="KW-1185">Reference proteome</keyword>
<protein>
    <recommendedName>
        <fullName evidence="4">Lipoprotein</fullName>
    </recommendedName>
</protein>
<evidence type="ECO:0008006" key="4">
    <source>
        <dbReference type="Google" id="ProtNLM"/>
    </source>
</evidence>
<evidence type="ECO:0000256" key="1">
    <source>
        <dbReference type="SAM" id="SignalP"/>
    </source>
</evidence>
<name>U5E4F3_NOCAS</name>
<dbReference type="OrthoDB" id="166978at2"/>
<sequence length="233" mass="24868">MRPTAFTRLTTHRSKHAVLAALTVVATAMSVAACSSADGTATSPASTTAMSVAPTTAAVVSDADFIRDLRSNRTYMLSNSDQSLIDLAKTSARAFPEGISDAEWRSTYESVRDILTQSGFTRDLSKEFIVKSVKYYGTSPSYAQAVRLAATITELRTVITAGIYIAGTDIESGTYKTDGASSCYYELRRDPTNGAVSNIIENDNLSGPGYLTVDDGQGIKISGGCVFTKVRPR</sequence>
<dbReference type="PROSITE" id="PS51257">
    <property type="entry name" value="PROKAR_LIPOPROTEIN"/>
    <property type="match status" value="1"/>
</dbReference>